<protein>
    <recommendedName>
        <fullName evidence="3">Recombination-associated protein RdgC</fullName>
    </recommendedName>
</protein>
<dbReference type="InterPro" id="IPR007476">
    <property type="entry name" value="RdgC"/>
</dbReference>
<keyword evidence="4" id="KW-0963">Cytoplasm</keyword>
<keyword evidence="5" id="KW-0233">DNA recombination</keyword>
<dbReference type="Pfam" id="PF04381">
    <property type="entry name" value="RdgC"/>
    <property type="match status" value="1"/>
</dbReference>
<proteinExistence type="inferred from homology"/>
<accession>A0A6L9Y3T5</accession>
<name>A0A6L9Y3T5_9BURK</name>
<organism evidence="6 7">
    <name type="scientific">Pelistega ratti</name>
    <dbReference type="NCBI Taxonomy" id="2652177"/>
    <lineage>
        <taxon>Bacteria</taxon>
        <taxon>Pseudomonadati</taxon>
        <taxon>Pseudomonadota</taxon>
        <taxon>Betaproteobacteria</taxon>
        <taxon>Burkholderiales</taxon>
        <taxon>Alcaligenaceae</taxon>
        <taxon>Pelistega</taxon>
    </lineage>
</organism>
<dbReference type="NCBIfam" id="NF001464">
    <property type="entry name" value="PRK00321.1-5"/>
    <property type="match status" value="1"/>
</dbReference>
<dbReference type="RefSeq" id="WP_163763844.1">
    <property type="nucleotide sequence ID" value="NZ_JAAGYR010000003.1"/>
</dbReference>
<evidence type="ECO:0000313" key="7">
    <source>
        <dbReference type="Proteomes" id="UP000477651"/>
    </source>
</evidence>
<evidence type="ECO:0000256" key="1">
    <source>
        <dbReference type="ARBA" id="ARBA00004453"/>
    </source>
</evidence>
<dbReference type="GO" id="GO:0003690">
    <property type="term" value="F:double-stranded DNA binding"/>
    <property type="evidence" value="ECO:0007669"/>
    <property type="project" value="TreeGrafter"/>
</dbReference>
<evidence type="ECO:0000256" key="3">
    <source>
        <dbReference type="ARBA" id="ARBA00022296"/>
    </source>
</evidence>
<keyword evidence="7" id="KW-1185">Reference proteome</keyword>
<gene>
    <name evidence="6" type="ORF">F9B74_01945</name>
</gene>
<comment type="similarity">
    <text evidence="2">Belongs to the RdgC family.</text>
</comment>
<evidence type="ECO:0000256" key="5">
    <source>
        <dbReference type="ARBA" id="ARBA00023172"/>
    </source>
</evidence>
<dbReference type="PANTHER" id="PTHR38103">
    <property type="entry name" value="RECOMBINATION-ASSOCIATED PROTEIN RDGC"/>
    <property type="match status" value="1"/>
</dbReference>
<dbReference type="GO" id="GO:0006310">
    <property type="term" value="P:DNA recombination"/>
    <property type="evidence" value="ECO:0007669"/>
    <property type="project" value="UniProtKB-KW"/>
</dbReference>
<evidence type="ECO:0000256" key="4">
    <source>
        <dbReference type="ARBA" id="ARBA00022490"/>
    </source>
</evidence>
<sequence>MWFKNLKIFRLSPTWQPSSEELEALLEKQQFVPEQFSGEPLNLGWAPFFEEEGTLLHKIGHQYLLKLKVEKKLLPTSVINQFAKTKAQEIEEQQGYKVGRKQMKEIKENVAAVLRTKAFSIYRETRVWIDPENHWLIIDTGASNKADEVIGMLAKILDPLPILSFITEQSPTSSMTRWLVDDEVPTPFTIDQDTELKSMTDSRISVRYANHSPEQEEITRHITAGKTCTRLALTWNDRVSFMLNDAGDIRRITPLEVLAESREVVNSDDAIEHFDAEMLLMFGELNGLLNDLTQALGGEKKASQ</sequence>
<dbReference type="EMBL" id="JAAGYR010000003">
    <property type="protein sequence ID" value="NEN75089.1"/>
    <property type="molecule type" value="Genomic_DNA"/>
</dbReference>
<comment type="caution">
    <text evidence="6">The sequence shown here is derived from an EMBL/GenBank/DDBJ whole genome shotgun (WGS) entry which is preliminary data.</text>
</comment>
<evidence type="ECO:0000256" key="2">
    <source>
        <dbReference type="ARBA" id="ARBA00008657"/>
    </source>
</evidence>
<comment type="subcellular location">
    <subcellularLocation>
        <location evidence="1">Cytoplasm</location>
        <location evidence="1">Nucleoid</location>
    </subcellularLocation>
</comment>
<dbReference type="PANTHER" id="PTHR38103:SF1">
    <property type="entry name" value="RECOMBINATION-ASSOCIATED PROTEIN RDGC"/>
    <property type="match status" value="1"/>
</dbReference>
<dbReference type="NCBIfam" id="NF001463">
    <property type="entry name" value="PRK00321.1-4"/>
    <property type="match status" value="1"/>
</dbReference>
<evidence type="ECO:0000313" key="6">
    <source>
        <dbReference type="EMBL" id="NEN75089.1"/>
    </source>
</evidence>
<dbReference type="GO" id="GO:0043590">
    <property type="term" value="C:bacterial nucleoid"/>
    <property type="evidence" value="ECO:0007669"/>
    <property type="project" value="TreeGrafter"/>
</dbReference>
<dbReference type="Proteomes" id="UP000477651">
    <property type="component" value="Unassembled WGS sequence"/>
</dbReference>
<reference evidence="6 7" key="1">
    <citation type="submission" date="2020-02" db="EMBL/GenBank/DDBJ databases">
        <title>Pelistega sp. NLN82 were isolated from wild rodents of the Hainan Island.</title>
        <authorList>
            <person name="Niu N."/>
            <person name="Zhou J."/>
        </authorList>
    </citation>
    <scope>NUCLEOTIDE SEQUENCE [LARGE SCALE GENOMIC DNA]</scope>
    <source>
        <strain evidence="6 7">NLN82</strain>
    </source>
</reference>
<dbReference type="GO" id="GO:0000018">
    <property type="term" value="P:regulation of DNA recombination"/>
    <property type="evidence" value="ECO:0007669"/>
    <property type="project" value="TreeGrafter"/>
</dbReference>
<dbReference type="AlphaFoldDB" id="A0A6L9Y3T5"/>